<keyword evidence="7 8" id="KW-0472">Membrane</keyword>
<dbReference type="GO" id="GO:0016020">
    <property type="term" value="C:membrane"/>
    <property type="evidence" value="ECO:0007669"/>
    <property type="project" value="UniProtKB-SubCell"/>
</dbReference>
<reference evidence="9 10" key="1">
    <citation type="submission" date="2018-08" db="EMBL/GenBank/DDBJ databases">
        <title>Paenibacillus sp. M4BSY-1, whole genome shotgun sequence.</title>
        <authorList>
            <person name="Tuo L."/>
        </authorList>
    </citation>
    <scope>NUCLEOTIDE SEQUENCE [LARGE SCALE GENOMIC DNA]</scope>
    <source>
        <strain evidence="9 10">M4BSY-1</strain>
    </source>
</reference>
<evidence type="ECO:0000256" key="3">
    <source>
        <dbReference type="ARBA" id="ARBA00022448"/>
    </source>
</evidence>
<keyword evidence="6 8" id="KW-1133">Transmembrane helix</keyword>
<dbReference type="Proteomes" id="UP000261905">
    <property type="component" value="Unassembled WGS sequence"/>
</dbReference>
<dbReference type="RefSeq" id="WP_116044051.1">
    <property type="nucleotide sequence ID" value="NZ_QUBQ01000001.1"/>
</dbReference>
<feature type="transmembrane region" description="Helical" evidence="8">
    <location>
        <begin position="176"/>
        <end position="198"/>
    </location>
</feature>
<gene>
    <name evidence="9" type="ORF">DX130_07495</name>
</gene>
<feature type="transmembrane region" description="Helical" evidence="8">
    <location>
        <begin position="135"/>
        <end position="156"/>
    </location>
</feature>
<evidence type="ECO:0000313" key="9">
    <source>
        <dbReference type="EMBL" id="REK76858.1"/>
    </source>
</evidence>
<protein>
    <submittedName>
        <fullName evidence="9">Uncharacterized protein</fullName>
    </submittedName>
</protein>
<dbReference type="AlphaFoldDB" id="A0A371PKZ6"/>
<evidence type="ECO:0000313" key="10">
    <source>
        <dbReference type="Proteomes" id="UP000261905"/>
    </source>
</evidence>
<dbReference type="EMBL" id="QUBQ01000001">
    <property type="protein sequence ID" value="REK76858.1"/>
    <property type="molecule type" value="Genomic_DNA"/>
</dbReference>
<dbReference type="InterPro" id="IPR004761">
    <property type="entry name" value="Spore_GerAB"/>
</dbReference>
<evidence type="ECO:0000256" key="1">
    <source>
        <dbReference type="ARBA" id="ARBA00004141"/>
    </source>
</evidence>
<evidence type="ECO:0000256" key="7">
    <source>
        <dbReference type="ARBA" id="ARBA00023136"/>
    </source>
</evidence>
<feature type="transmembrane region" description="Helical" evidence="8">
    <location>
        <begin position="325"/>
        <end position="347"/>
    </location>
</feature>
<dbReference type="PANTHER" id="PTHR34975:SF2">
    <property type="entry name" value="SPORE GERMINATION PROTEIN A2"/>
    <property type="match status" value="1"/>
</dbReference>
<feature type="transmembrane region" description="Helical" evidence="8">
    <location>
        <begin position="38"/>
        <end position="56"/>
    </location>
</feature>
<keyword evidence="3" id="KW-0813">Transport</keyword>
<proteinExistence type="inferred from homology"/>
<dbReference type="Pfam" id="PF03845">
    <property type="entry name" value="Spore_permease"/>
    <property type="match status" value="1"/>
</dbReference>
<comment type="caution">
    <text evidence="9">The sequence shown here is derived from an EMBL/GenBank/DDBJ whole genome shotgun (WGS) entry which is preliminary data.</text>
</comment>
<feature type="transmembrane region" description="Helical" evidence="8">
    <location>
        <begin position="110"/>
        <end position="128"/>
    </location>
</feature>
<evidence type="ECO:0000256" key="5">
    <source>
        <dbReference type="ARBA" id="ARBA00022692"/>
    </source>
</evidence>
<dbReference type="PANTHER" id="PTHR34975">
    <property type="entry name" value="SPORE GERMINATION PROTEIN A2"/>
    <property type="match status" value="1"/>
</dbReference>
<evidence type="ECO:0000256" key="2">
    <source>
        <dbReference type="ARBA" id="ARBA00007998"/>
    </source>
</evidence>
<feature type="transmembrane region" description="Helical" evidence="8">
    <location>
        <begin position="300"/>
        <end position="319"/>
    </location>
</feature>
<name>A0A371PKZ6_9BACL</name>
<evidence type="ECO:0000256" key="8">
    <source>
        <dbReference type="SAM" id="Phobius"/>
    </source>
</evidence>
<dbReference type="GO" id="GO:0009847">
    <property type="term" value="P:spore germination"/>
    <property type="evidence" value="ECO:0007669"/>
    <property type="project" value="InterPro"/>
</dbReference>
<evidence type="ECO:0000256" key="4">
    <source>
        <dbReference type="ARBA" id="ARBA00022544"/>
    </source>
</evidence>
<keyword evidence="10" id="KW-1185">Reference proteome</keyword>
<keyword evidence="5 8" id="KW-0812">Transmembrane</keyword>
<accession>A0A371PKZ6</accession>
<comment type="subcellular location">
    <subcellularLocation>
        <location evidence="1">Membrane</location>
        <topology evidence="1">Multi-pass membrane protein</topology>
    </subcellularLocation>
</comment>
<feature type="transmembrane region" description="Helical" evidence="8">
    <location>
        <begin position="210"/>
        <end position="232"/>
    </location>
</feature>
<feature type="transmembrane region" description="Helical" evidence="8">
    <location>
        <begin position="77"/>
        <end position="98"/>
    </location>
</feature>
<keyword evidence="4" id="KW-0309">Germination</keyword>
<dbReference type="OrthoDB" id="2381278at2"/>
<evidence type="ECO:0000256" key="6">
    <source>
        <dbReference type="ARBA" id="ARBA00022989"/>
    </source>
</evidence>
<sequence length="357" mass="40590">MNKYLLLTIFLLLHLAAIFTFFPDRIIASTSKGHWEAITLIFMLEIVFIWFYMNGLSKFPGETIVDICLRTIGRWGACVLLLPLVVFLMGQMVLLIYYQTSQIRAVLLQSTPTAATTFLFLVLCFYGAWKGLAALIHASIGLFVLFIPFILFSMLIGIKNFNFNYIFPVWDGTFSFLHHADFYICFTILSSFLFLGMIPQKERPVRFGRLAVGLGVVYVFGMGSVYIPLLVFGQESAVLLQYPMLMASDTIDLEWVVFDWLPSFSVVSSSGLAVLMASVLLWMSSSLLHQLLVPKLNIKWMVSMLSLLVYILCLFIPNIEVMNRYLQLNAFVSLFCVIGLPMMIFILGRWRGKKVST</sequence>
<comment type="similarity">
    <text evidence="2">Belongs to the amino acid-polyamine-organocation (APC) superfamily. Spore germination protein (SGP) (TC 2.A.3.9) family.</text>
</comment>
<organism evidence="9 10">
    <name type="scientific">Paenibacillus paeoniae</name>
    <dbReference type="NCBI Taxonomy" id="2292705"/>
    <lineage>
        <taxon>Bacteria</taxon>
        <taxon>Bacillati</taxon>
        <taxon>Bacillota</taxon>
        <taxon>Bacilli</taxon>
        <taxon>Bacillales</taxon>
        <taxon>Paenibacillaceae</taxon>
        <taxon>Paenibacillus</taxon>
    </lineage>
</organism>
<feature type="transmembrane region" description="Helical" evidence="8">
    <location>
        <begin position="264"/>
        <end position="288"/>
    </location>
</feature>